<gene>
    <name evidence="3" type="ORF">LOAG_15933</name>
</gene>
<accession>A0A1S0TEQ3</accession>
<feature type="non-terminal residue" evidence="3">
    <location>
        <position position="65"/>
    </location>
</feature>
<dbReference type="GO" id="GO:0005230">
    <property type="term" value="F:extracellular ligand-gated monoatomic ion channel activity"/>
    <property type="evidence" value="ECO:0007669"/>
    <property type="project" value="InterPro"/>
</dbReference>
<dbReference type="InterPro" id="IPR006202">
    <property type="entry name" value="Neur_chan_lig-bd"/>
</dbReference>
<proteinExistence type="predicted"/>
<dbReference type="KEGG" id="loa:LOAG_15933"/>
<dbReference type="AlphaFoldDB" id="A0A1S0TEQ3"/>
<reference evidence="3" key="1">
    <citation type="submission" date="2012-04" db="EMBL/GenBank/DDBJ databases">
        <title>The Genome Sequence of Loa loa.</title>
        <authorList>
            <consortium name="The Broad Institute Genome Sequencing Platform"/>
            <consortium name="Broad Institute Genome Sequencing Center for Infectious Disease"/>
            <person name="Nutman T.B."/>
            <person name="Fink D.L."/>
            <person name="Russ C."/>
            <person name="Young S."/>
            <person name="Zeng Q."/>
            <person name="Gargeya S."/>
            <person name="Alvarado L."/>
            <person name="Berlin A."/>
            <person name="Chapman S.B."/>
            <person name="Chen Z."/>
            <person name="Freedman E."/>
            <person name="Gellesch M."/>
            <person name="Goldberg J."/>
            <person name="Griggs A."/>
            <person name="Gujja S."/>
            <person name="Heilman E.R."/>
            <person name="Heiman D."/>
            <person name="Howarth C."/>
            <person name="Mehta T."/>
            <person name="Neiman D."/>
            <person name="Pearson M."/>
            <person name="Roberts A."/>
            <person name="Saif S."/>
            <person name="Shea T."/>
            <person name="Shenoy N."/>
            <person name="Sisk P."/>
            <person name="Stolte C."/>
            <person name="Sykes S."/>
            <person name="White J."/>
            <person name="Yandava C."/>
            <person name="Haas B."/>
            <person name="Henn M.R."/>
            <person name="Nusbaum C."/>
            <person name="Birren B."/>
        </authorList>
    </citation>
    <scope>NUCLEOTIDE SEQUENCE [LARGE SCALE GENOMIC DNA]</scope>
</reference>
<dbReference type="Pfam" id="PF02931">
    <property type="entry name" value="Neur_chan_LBD"/>
    <property type="match status" value="1"/>
</dbReference>
<dbReference type="RefSeq" id="XP_003151468.1">
    <property type="nucleotide sequence ID" value="XM_003151420.1"/>
</dbReference>
<dbReference type="EMBL" id="JH715295">
    <property type="protein sequence ID" value="EFO12601.1"/>
    <property type="molecule type" value="Genomic_DNA"/>
</dbReference>
<dbReference type="OrthoDB" id="5975154at2759"/>
<keyword evidence="1" id="KW-0732">Signal</keyword>
<dbReference type="GeneID" id="9953427"/>
<dbReference type="InParanoid" id="A0A1S0TEQ3"/>
<protein>
    <recommendedName>
        <fullName evidence="2">Neurotransmitter-gated ion-channel ligand-binding domain-containing protein</fullName>
    </recommendedName>
</protein>
<organism evidence="3">
    <name type="scientific">Loa loa</name>
    <name type="common">Eye worm</name>
    <name type="synonym">Filaria loa</name>
    <dbReference type="NCBI Taxonomy" id="7209"/>
    <lineage>
        <taxon>Eukaryota</taxon>
        <taxon>Metazoa</taxon>
        <taxon>Ecdysozoa</taxon>
        <taxon>Nematoda</taxon>
        <taxon>Chromadorea</taxon>
        <taxon>Rhabditida</taxon>
        <taxon>Spirurina</taxon>
        <taxon>Spiruromorpha</taxon>
        <taxon>Filarioidea</taxon>
        <taxon>Onchocercidae</taxon>
        <taxon>Loa</taxon>
    </lineage>
</organism>
<dbReference type="InterPro" id="IPR036734">
    <property type="entry name" value="Neur_chan_lig-bd_sf"/>
</dbReference>
<dbReference type="CTD" id="9953427"/>
<feature type="chain" id="PRO_5010365854" description="Neurotransmitter-gated ion-channel ligand-binding domain-containing protein" evidence="1">
    <location>
        <begin position="17"/>
        <end position="65"/>
    </location>
</feature>
<feature type="domain" description="Neurotransmitter-gated ion-channel ligand-binding" evidence="2">
    <location>
        <begin position="20"/>
        <end position="65"/>
    </location>
</feature>
<dbReference type="OMA" id="NFICASN"/>
<evidence type="ECO:0000259" key="2">
    <source>
        <dbReference type="Pfam" id="PF02931"/>
    </source>
</evidence>
<dbReference type="Gene3D" id="2.70.170.10">
    <property type="entry name" value="Neurotransmitter-gated ion-channel ligand-binding domain"/>
    <property type="match status" value="1"/>
</dbReference>
<dbReference type="SUPFAM" id="SSF63712">
    <property type="entry name" value="Nicotinic receptor ligand binding domain-like"/>
    <property type="match status" value="1"/>
</dbReference>
<dbReference type="GO" id="GO:0016020">
    <property type="term" value="C:membrane"/>
    <property type="evidence" value="ECO:0007669"/>
    <property type="project" value="InterPro"/>
</dbReference>
<evidence type="ECO:0000256" key="1">
    <source>
        <dbReference type="SAM" id="SignalP"/>
    </source>
</evidence>
<feature type="signal peptide" evidence="1">
    <location>
        <begin position="1"/>
        <end position="16"/>
    </location>
</feature>
<sequence>MSSIILLTLMVNFICASNDEKQLYMDLLTNYNVLERPVNNSNIPLVIKMRLFLQQIVDVDEKNQV</sequence>
<name>A0A1S0TEQ3_LOALO</name>
<evidence type="ECO:0000313" key="3">
    <source>
        <dbReference type="EMBL" id="EFO12601.1"/>
    </source>
</evidence>